<reference evidence="2" key="1">
    <citation type="submission" date="2020-05" db="EMBL/GenBank/DDBJ databases">
        <authorList>
            <person name="Chiriac C."/>
            <person name="Salcher M."/>
            <person name="Ghai R."/>
            <person name="Kavagutti S V."/>
        </authorList>
    </citation>
    <scope>NUCLEOTIDE SEQUENCE</scope>
</reference>
<name>A0A6J6HTV8_9ZZZZ</name>
<dbReference type="EMBL" id="CAEZUR010000121">
    <property type="protein sequence ID" value="CAB4615993.1"/>
    <property type="molecule type" value="Genomic_DNA"/>
</dbReference>
<evidence type="ECO:0000313" key="1">
    <source>
        <dbReference type="EMBL" id="CAB4537285.1"/>
    </source>
</evidence>
<proteinExistence type="predicted"/>
<dbReference type="GO" id="GO:0016791">
    <property type="term" value="F:phosphatase activity"/>
    <property type="evidence" value="ECO:0007669"/>
    <property type="project" value="TreeGrafter"/>
</dbReference>
<dbReference type="GO" id="GO:0005737">
    <property type="term" value="C:cytoplasm"/>
    <property type="evidence" value="ECO:0007669"/>
    <property type="project" value="TreeGrafter"/>
</dbReference>
<dbReference type="CDD" id="cd07067">
    <property type="entry name" value="HP_PGM_like"/>
    <property type="match status" value="1"/>
</dbReference>
<dbReference type="PANTHER" id="PTHR48100:SF51">
    <property type="entry name" value="PHOSPHOGLYCERATE MUTASE"/>
    <property type="match status" value="1"/>
</dbReference>
<accession>A0A6J6HTV8</accession>
<dbReference type="Pfam" id="PF00300">
    <property type="entry name" value="His_Phos_1"/>
    <property type="match status" value="1"/>
</dbReference>
<dbReference type="SMART" id="SM00855">
    <property type="entry name" value="PGAM"/>
    <property type="match status" value="1"/>
</dbReference>
<dbReference type="InterPro" id="IPR029033">
    <property type="entry name" value="His_PPase_superfam"/>
</dbReference>
<sequence length="211" mass="23558">MPATHIHLVRHGEVHNPGGVLYGRLPHFHLSENGKKMAEAAALSLSAIGAKPAKLVVSPLLRTQQSAEPIAKQFSLKPDLDERITEPYNFFEGRKVSAKTVLLRPHLVFHLRNPMQPSWGESYVSVVERMMRSMREAAESVSDGHVVFVTHQLPIWMVHRHLAGERLAHNPSKRRCSLSSITSFEYLDGKFREVGYLEPAADLASIDKGAV</sequence>
<organism evidence="2">
    <name type="scientific">freshwater metagenome</name>
    <dbReference type="NCBI Taxonomy" id="449393"/>
    <lineage>
        <taxon>unclassified sequences</taxon>
        <taxon>metagenomes</taxon>
        <taxon>ecological metagenomes</taxon>
    </lineage>
</organism>
<dbReference type="InterPro" id="IPR050275">
    <property type="entry name" value="PGM_Phosphatase"/>
</dbReference>
<dbReference type="InterPro" id="IPR013078">
    <property type="entry name" value="His_Pase_superF_clade-1"/>
</dbReference>
<protein>
    <submittedName>
        <fullName evidence="2">Unannotated protein</fullName>
    </submittedName>
</protein>
<gene>
    <name evidence="1" type="ORF">UFOPK1433_00310</name>
    <name evidence="2" type="ORF">UFOPK1843_01130</name>
</gene>
<evidence type="ECO:0000313" key="2">
    <source>
        <dbReference type="EMBL" id="CAB4615993.1"/>
    </source>
</evidence>
<dbReference type="PANTHER" id="PTHR48100">
    <property type="entry name" value="BROAD-SPECIFICITY PHOSPHATASE YOR283W-RELATED"/>
    <property type="match status" value="1"/>
</dbReference>
<dbReference type="Gene3D" id="3.40.50.1240">
    <property type="entry name" value="Phosphoglycerate mutase-like"/>
    <property type="match status" value="1"/>
</dbReference>
<dbReference type="EMBL" id="CAEZSN010000022">
    <property type="protein sequence ID" value="CAB4537285.1"/>
    <property type="molecule type" value="Genomic_DNA"/>
</dbReference>
<dbReference type="AlphaFoldDB" id="A0A6J6HTV8"/>
<dbReference type="SUPFAM" id="SSF53254">
    <property type="entry name" value="Phosphoglycerate mutase-like"/>
    <property type="match status" value="1"/>
</dbReference>